<dbReference type="SUPFAM" id="SSF55874">
    <property type="entry name" value="ATPase domain of HSP90 chaperone/DNA topoisomerase II/histidine kinase"/>
    <property type="match status" value="1"/>
</dbReference>
<comment type="caution">
    <text evidence="2">The sequence shown here is derived from an EMBL/GenBank/DDBJ whole genome shotgun (WGS) entry which is preliminary data.</text>
</comment>
<reference evidence="2 3" key="1">
    <citation type="submission" date="2019-06" db="EMBL/GenBank/DDBJ databases">
        <title>Genome sequence of Janthinobacterium lividum UCD_MED1.</title>
        <authorList>
            <person name="De Leon M.E."/>
            <person name="Jospin G."/>
        </authorList>
    </citation>
    <scope>NUCLEOTIDE SEQUENCE [LARGE SCALE GENOMIC DNA]</scope>
    <source>
        <strain evidence="2 3">UCD_MED1</strain>
    </source>
</reference>
<keyword evidence="2" id="KW-0547">Nucleotide-binding</keyword>
<proteinExistence type="predicted"/>
<dbReference type="Proteomes" id="UP000305681">
    <property type="component" value="Unassembled WGS sequence"/>
</dbReference>
<dbReference type="RefSeq" id="WP_139092075.1">
    <property type="nucleotide sequence ID" value="NZ_VDGE01000011.1"/>
</dbReference>
<gene>
    <name evidence="2" type="ORF">FHI69_22500</name>
</gene>
<evidence type="ECO:0000313" key="2">
    <source>
        <dbReference type="EMBL" id="TNC73942.1"/>
    </source>
</evidence>
<dbReference type="Gene3D" id="3.30.565.10">
    <property type="entry name" value="Histidine kinase-like ATPase, C-terminal domain"/>
    <property type="match status" value="1"/>
</dbReference>
<organism evidence="2 3">
    <name type="scientific">Janthinobacterium lividum</name>
    <dbReference type="NCBI Taxonomy" id="29581"/>
    <lineage>
        <taxon>Bacteria</taxon>
        <taxon>Pseudomonadati</taxon>
        <taxon>Pseudomonadota</taxon>
        <taxon>Betaproteobacteria</taxon>
        <taxon>Burkholderiales</taxon>
        <taxon>Oxalobacteraceae</taxon>
        <taxon>Janthinobacterium</taxon>
    </lineage>
</organism>
<dbReference type="AlphaFoldDB" id="A0A5C4NIL2"/>
<name>A0A5C4NIL2_9BURK</name>
<protein>
    <submittedName>
        <fullName evidence="2">ATP-binding protein</fullName>
    </submittedName>
</protein>
<keyword evidence="2" id="KW-0067">ATP-binding</keyword>
<evidence type="ECO:0000313" key="3">
    <source>
        <dbReference type="Proteomes" id="UP000305681"/>
    </source>
</evidence>
<sequence length="676" mass="74446">MATRAKKTDQSFGSLFEDDYLIRTLGQIAQDPEVALTELVANAWDAGASLVDITIPRSLHGDLTVQDDGHGMTTAQFKSRWMKLSYDRVKHQSPLVEFPTERADWIRRAYGHNGVGRHGMLCFADIYEVQTWREGEGASVVVSTHSQATPFKMDSLTTLKRPGHGTKLIVKVGRHLPDADSIRDILSARFLHDPQFVVRVNGVSIPLSEHTGLVEKVTLEVAGGAPIEAFVVDTTRGLKSTLYQGVAFWVNSRLVGSPSWVVGNAAVLDGRSRFAKRYTIVIQCGPEWMDEIEADWSRFKPTEAARAMNSVVADYAAKVFNKLSDDFVDDSSQDALLRHRETFKELSTLARIEVAHFTQELVKRSPAITAETLAIAVEAVINLEKSRSGVALLQKLGKLGDSDVIGLDRLLGQWTVRDALAVLDEIDSRLSIIEAIEKLAGDAATDELHTLHPLVTQARWLFGPEFDGLEYTSNVTLRTVARKVFGQSVEEGAFLKPDQRPDIVVLADATYSVVGTEGYDNFDTSLTRIQNVLIIELKKGHSSIGRTEMNQADGYVQDFLQCGAMDGTPVIRAFVVGHQISPKTTREKNILEENVVRGKVAATTYGQLTRSASQRLFKLREKIPARYEEVSGAALMARVMEIPSQAGFDLREKTTEPLAGGMLEPADEEAKLGAAV</sequence>
<dbReference type="Pfam" id="PF13589">
    <property type="entry name" value="HATPase_c_3"/>
    <property type="match status" value="1"/>
</dbReference>
<accession>A0A5C4NIL2</accession>
<evidence type="ECO:0000256" key="1">
    <source>
        <dbReference type="SAM" id="MobiDB-lite"/>
    </source>
</evidence>
<dbReference type="InterPro" id="IPR036890">
    <property type="entry name" value="HATPase_C_sf"/>
</dbReference>
<dbReference type="EMBL" id="VDGE01000011">
    <property type="protein sequence ID" value="TNC73942.1"/>
    <property type="molecule type" value="Genomic_DNA"/>
</dbReference>
<feature type="region of interest" description="Disordered" evidence="1">
    <location>
        <begin position="656"/>
        <end position="676"/>
    </location>
</feature>
<dbReference type="GO" id="GO:0005524">
    <property type="term" value="F:ATP binding"/>
    <property type="evidence" value="ECO:0007669"/>
    <property type="project" value="UniProtKB-KW"/>
</dbReference>